<gene>
    <name evidence="1" type="ordered locus">Pyrfu_0104</name>
</gene>
<dbReference type="Proteomes" id="UP000001037">
    <property type="component" value="Chromosome"/>
</dbReference>
<proteinExistence type="predicted"/>
<dbReference type="AlphaFoldDB" id="G0EED5"/>
<dbReference type="RefSeq" id="WP_014025653.1">
    <property type="nucleotide sequence ID" value="NC_015931.1"/>
</dbReference>
<dbReference type="KEGG" id="pfm:Pyrfu_0104"/>
<accession>G0EED5</accession>
<dbReference type="EMBL" id="CP002838">
    <property type="protein sequence ID" value="AEM37976.1"/>
    <property type="molecule type" value="Genomic_DNA"/>
</dbReference>
<organism evidence="1 2">
    <name type="scientific">Pyrolobus fumarii (strain DSM 11204 / 1A)</name>
    <dbReference type="NCBI Taxonomy" id="694429"/>
    <lineage>
        <taxon>Archaea</taxon>
        <taxon>Thermoproteota</taxon>
        <taxon>Thermoprotei</taxon>
        <taxon>Desulfurococcales</taxon>
        <taxon>Pyrodictiaceae</taxon>
        <taxon>Pyrolobus</taxon>
    </lineage>
</organism>
<dbReference type="InParanoid" id="G0EED5"/>
<dbReference type="STRING" id="694429.Pyrfu_0104"/>
<keyword evidence="2" id="KW-1185">Reference proteome</keyword>
<protein>
    <submittedName>
        <fullName evidence="1">Uncharacterized protein</fullName>
    </submittedName>
</protein>
<dbReference type="HOGENOM" id="CLU_084972_0_0_2"/>
<evidence type="ECO:0000313" key="2">
    <source>
        <dbReference type="Proteomes" id="UP000001037"/>
    </source>
</evidence>
<sequence length="212" mass="24193">MSVDELVDLLRPVLESIADQYSSRPSKEQLLARLLRNQDKLLELIASYLADTREKLNEQQLEFVIYHGGTSIVRHVPRLYRAALEIGRDDLVDILRSKWIEGGVATPHQCPRCNFYSLTPALTCLVCGAEIDEKEFKEAIGFRELLEFFAQEASVEELRDAISEKRVLYDGRKIKAPSMARSTFDIELRLEPNEVKILEEALRAKKGESRGT</sequence>
<dbReference type="OrthoDB" id="18600at2157"/>
<name>G0EED5_PYRF1</name>
<dbReference type="GeneID" id="11139734"/>
<dbReference type="eggNOG" id="arCOG04160">
    <property type="taxonomic scope" value="Archaea"/>
</dbReference>
<reference evidence="1 2" key="1">
    <citation type="journal article" date="2011" name="Stand. Genomic Sci.">
        <title>Complete genome sequence of the hyperthermophilic chemolithoautotroph Pyrolobus fumarii type strain (1A).</title>
        <authorList>
            <person name="Anderson I."/>
            <person name="Goker M."/>
            <person name="Nolan M."/>
            <person name="Lucas S."/>
            <person name="Hammon N."/>
            <person name="Deshpande S."/>
            <person name="Cheng J.F."/>
            <person name="Tapia R."/>
            <person name="Han C."/>
            <person name="Goodwin L."/>
            <person name="Pitluck S."/>
            <person name="Huntemann M."/>
            <person name="Liolios K."/>
            <person name="Ivanova N."/>
            <person name="Pagani I."/>
            <person name="Mavromatis K."/>
            <person name="Ovchinikova G."/>
            <person name="Pati A."/>
            <person name="Chen A."/>
            <person name="Palaniappan K."/>
            <person name="Land M."/>
            <person name="Hauser L."/>
            <person name="Brambilla E.M."/>
            <person name="Huber H."/>
            <person name="Yasawong M."/>
            <person name="Rohde M."/>
            <person name="Spring S."/>
            <person name="Abt B."/>
            <person name="Sikorski J."/>
            <person name="Wirth R."/>
            <person name="Detter J.C."/>
            <person name="Woyke T."/>
            <person name="Bristow J."/>
            <person name="Eisen J.A."/>
            <person name="Markowitz V."/>
            <person name="Hugenholtz P."/>
            <person name="Kyrpides N.C."/>
            <person name="Klenk H.P."/>
            <person name="Lapidus A."/>
        </authorList>
    </citation>
    <scope>NUCLEOTIDE SEQUENCE [LARGE SCALE GENOMIC DNA]</scope>
    <source>
        <strain evidence="2">DSM 11204 / 1A</strain>
    </source>
</reference>
<evidence type="ECO:0000313" key="1">
    <source>
        <dbReference type="EMBL" id="AEM37976.1"/>
    </source>
</evidence>